<feature type="non-terminal residue" evidence="1">
    <location>
        <position position="51"/>
    </location>
</feature>
<evidence type="ECO:0000313" key="1">
    <source>
        <dbReference type="EMBL" id="KAK0517681.1"/>
    </source>
</evidence>
<organism evidence="1 2">
    <name type="scientific">Tilletia horrida</name>
    <dbReference type="NCBI Taxonomy" id="155126"/>
    <lineage>
        <taxon>Eukaryota</taxon>
        <taxon>Fungi</taxon>
        <taxon>Dikarya</taxon>
        <taxon>Basidiomycota</taxon>
        <taxon>Ustilaginomycotina</taxon>
        <taxon>Exobasidiomycetes</taxon>
        <taxon>Tilletiales</taxon>
        <taxon>Tilletiaceae</taxon>
        <taxon>Tilletia</taxon>
    </lineage>
</organism>
<accession>A0AAN6G4B6</accession>
<gene>
    <name evidence="1" type="ORF">OC842_008035</name>
</gene>
<dbReference type="EMBL" id="JAPDMQ010001697">
    <property type="protein sequence ID" value="KAK0517681.1"/>
    <property type="molecule type" value="Genomic_DNA"/>
</dbReference>
<name>A0AAN6G4B6_9BASI</name>
<proteinExistence type="predicted"/>
<evidence type="ECO:0000313" key="2">
    <source>
        <dbReference type="Proteomes" id="UP001176521"/>
    </source>
</evidence>
<dbReference type="AlphaFoldDB" id="A0AAN6G4B6"/>
<protein>
    <submittedName>
        <fullName evidence="1">Uncharacterized protein</fullName>
    </submittedName>
</protein>
<keyword evidence="2" id="KW-1185">Reference proteome</keyword>
<reference evidence="1" key="1">
    <citation type="journal article" date="2023" name="PhytoFront">
        <title>Draft Genome Resources of Seven Strains of Tilletia horrida, Causal Agent of Kernel Smut of Rice.</title>
        <authorList>
            <person name="Khanal S."/>
            <person name="Antony Babu S."/>
            <person name="Zhou X.G."/>
        </authorList>
    </citation>
    <scope>NUCLEOTIDE SEQUENCE</scope>
    <source>
        <strain evidence="1">TX3</strain>
    </source>
</reference>
<sequence length="51" mass="5610">MKHTLTPSRIPQPLPPKAKPVTILRRTLRIGERIFLSLADGSTAVGLVKYA</sequence>
<comment type="caution">
    <text evidence="1">The sequence shown here is derived from an EMBL/GenBank/DDBJ whole genome shotgun (WGS) entry which is preliminary data.</text>
</comment>
<dbReference type="Proteomes" id="UP001176521">
    <property type="component" value="Unassembled WGS sequence"/>
</dbReference>